<gene>
    <name evidence="2" type="ORF">EVOR1521_LOCUS3959</name>
</gene>
<comment type="caution">
    <text evidence="2">The sequence shown here is derived from an EMBL/GenBank/DDBJ whole genome shotgun (WGS) entry which is preliminary data.</text>
</comment>
<reference evidence="2" key="1">
    <citation type="submission" date="2023-08" db="EMBL/GenBank/DDBJ databases">
        <authorList>
            <person name="Chen Y."/>
            <person name="Shah S."/>
            <person name="Dougan E. K."/>
            <person name="Thang M."/>
            <person name="Chan C."/>
        </authorList>
    </citation>
    <scope>NUCLEOTIDE SEQUENCE</scope>
</reference>
<keyword evidence="3" id="KW-1185">Reference proteome</keyword>
<feature type="compositionally biased region" description="Basic and acidic residues" evidence="1">
    <location>
        <begin position="1"/>
        <end position="15"/>
    </location>
</feature>
<dbReference type="Proteomes" id="UP001178507">
    <property type="component" value="Unassembled WGS sequence"/>
</dbReference>
<dbReference type="AlphaFoldDB" id="A0AA36MNR2"/>
<accession>A0AA36MNR2</accession>
<name>A0AA36MNR2_9DINO</name>
<dbReference type="Pfam" id="PF07004">
    <property type="entry name" value="SHIPPO-rpt"/>
    <property type="match status" value="1"/>
</dbReference>
<proteinExistence type="predicted"/>
<dbReference type="InterPro" id="IPR010736">
    <property type="entry name" value="SHIPPO-rpt"/>
</dbReference>
<evidence type="ECO:0000256" key="1">
    <source>
        <dbReference type="SAM" id="MobiDB-lite"/>
    </source>
</evidence>
<organism evidence="2 3">
    <name type="scientific">Effrenium voratum</name>
    <dbReference type="NCBI Taxonomy" id="2562239"/>
    <lineage>
        <taxon>Eukaryota</taxon>
        <taxon>Sar</taxon>
        <taxon>Alveolata</taxon>
        <taxon>Dinophyceae</taxon>
        <taxon>Suessiales</taxon>
        <taxon>Symbiodiniaceae</taxon>
        <taxon>Effrenium</taxon>
    </lineage>
</organism>
<sequence length="127" mass="13670">MERRGKKDKDGEIDFKPATPRSQGSETSRPPPHHVMCLSHNVKAPKWSFGASPRARHAGVARSLGLAVPGPGTYELSASENAAKTFRRPPKFSFGCAGRELVAHAKGKEKTFPGPGTYGGNFTTFGY</sequence>
<evidence type="ECO:0000313" key="2">
    <source>
        <dbReference type="EMBL" id="CAJ1374398.1"/>
    </source>
</evidence>
<protein>
    <submittedName>
        <fullName evidence="2">Uncharacterized protein</fullName>
    </submittedName>
</protein>
<evidence type="ECO:0000313" key="3">
    <source>
        <dbReference type="Proteomes" id="UP001178507"/>
    </source>
</evidence>
<dbReference type="EMBL" id="CAUJNA010000247">
    <property type="protein sequence ID" value="CAJ1374398.1"/>
    <property type="molecule type" value="Genomic_DNA"/>
</dbReference>
<feature type="region of interest" description="Disordered" evidence="1">
    <location>
        <begin position="1"/>
        <end position="36"/>
    </location>
</feature>